<sequence>MGFPIMICTLRGQVVTSNAMGQHWLRQPSCLLAQPGRLPGPARRVLEQACGQGVPLPRAAAWQQPDGDLMIALPFVPVSAAAGDALALVAVQGLRWRHVVPDTLLQTLFGLTPAEIRLVHHLMQNDEPLTVIAGQMQLSLNTLRTQLKAIFQKTHTGRQSDLLRLMGQLGLVRSPAIASG</sequence>
<dbReference type="InterPro" id="IPR016032">
    <property type="entry name" value="Sig_transdc_resp-reg_C-effctor"/>
</dbReference>
<organism evidence="1 2">
    <name type="scientific">Comamonas testosteroni</name>
    <name type="common">Pseudomonas testosteroni</name>
    <dbReference type="NCBI Taxonomy" id="285"/>
    <lineage>
        <taxon>Bacteria</taxon>
        <taxon>Pseudomonadati</taxon>
        <taxon>Pseudomonadota</taxon>
        <taxon>Betaproteobacteria</taxon>
        <taxon>Burkholderiales</taxon>
        <taxon>Comamonadaceae</taxon>
        <taxon>Comamonas</taxon>
    </lineage>
</organism>
<protein>
    <recommendedName>
        <fullName evidence="3">HTH luxR-type domain-containing protein</fullName>
    </recommendedName>
</protein>
<dbReference type="Gene3D" id="1.10.10.10">
    <property type="entry name" value="Winged helix-like DNA-binding domain superfamily/Winged helix DNA-binding domain"/>
    <property type="match status" value="1"/>
</dbReference>
<dbReference type="EMBL" id="QURR01000004">
    <property type="protein sequence ID" value="RGE46207.1"/>
    <property type="molecule type" value="Genomic_DNA"/>
</dbReference>
<keyword evidence="2" id="KW-1185">Reference proteome</keyword>
<dbReference type="AlphaFoldDB" id="A0A373FQQ8"/>
<comment type="caution">
    <text evidence="1">The sequence shown here is derived from an EMBL/GenBank/DDBJ whole genome shotgun (WGS) entry which is preliminary data.</text>
</comment>
<proteinExistence type="predicted"/>
<reference evidence="1 2" key="1">
    <citation type="submission" date="2018-08" db="EMBL/GenBank/DDBJ databases">
        <title>Comamonas testosteroni strain SWCO2.</title>
        <authorList>
            <person name="Jiang N."/>
            <person name="Zhang X.Z."/>
        </authorList>
    </citation>
    <scope>NUCLEOTIDE SEQUENCE [LARGE SCALE GENOMIC DNA]</scope>
    <source>
        <strain evidence="1 2">SWCO2</strain>
    </source>
</reference>
<evidence type="ECO:0000313" key="2">
    <source>
        <dbReference type="Proteomes" id="UP000261948"/>
    </source>
</evidence>
<accession>A0A373FQQ8</accession>
<dbReference type="Proteomes" id="UP000261948">
    <property type="component" value="Unassembled WGS sequence"/>
</dbReference>
<name>A0A373FQQ8_COMTE</name>
<gene>
    <name evidence="1" type="ORF">DZC30_05460</name>
</gene>
<dbReference type="InterPro" id="IPR036388">
    <property type="entry name" value="WH-like_DNA-bd_sf"/>
</dbReference>
<evidence type="ECO:0008006" key="3">
    <source>
        <dbReference type="Google" id="ProtNLM"/>
    </source>
</evidence>
<dbReference type="GO" id="GO:0003677">
    <property type="term" value="F:DNA binding"/>
    <property type="evidence" value="ECO:0007669"/>
    <property type="project" value="InterPro"/>
</dbReference>
<evidence type="ECO:0000313" key="1">
    <source>
        <dbReference type="EMBL" id="RGE46207.1"/>
    </source>
</evidence>
<dbReference type="SUPFAM" id="SSF46894">
    <property type="entry name" value="C-terminal effector domain of the bipartite response regulators"/>
    <property type="match status" value="1"/>
</dbReference>
<dbReference type="GO" id="GO:0006355">
    <property type="term" value="P:regulation of DNA-templated transcription"/>
    <property type="evidence" value="ECO:0007669"/>
    <property type="project" value="InterPro"/>
</dbReference>